<organism evidence="1 2">
    <name type="scientific">Ixodes persulcatus</name>
    <name type="common">Taiga tick</name>
    <dbReference type="NCBI Taxonomy" id="34615"/>
    <lineage>
        <taxon>Eukaryota</taxon>
        <taxon>Metazoa</taxon>
        <taxon>Ecdysozoa</taxon>
        <taxon>Arthropoda</taxon>
        <taxon>Chelicerata</taxon>
        <taxon>Arachnida</taxon>
        <taxon>Acari</taxon>
        <taxon>Parasitiformes</taxon>
        <taxon>Ixodida</taxon>
        <taxon>Ixodoidea</taxon>
        <taxon>Ixodidae</taxon>
        <taxon>Ixodinae</taxon>
        <taxon>Ixodes</taxon>
    </lineage>
</organism>
<protein>
    <submittedName>
        <fullName evidence="1">Uncharacterized protein</fullName>
    </submittedName>
</protein>
<proteinExistence type="predicted"/>
<gene>
    <name evidence="1" type="ORF">HPB47_027437</name>
</gene>
<reference evidence="1 2" key="1">
    <citation type="journal article" date="2020" name="Cell">
        <title>Large-Scale Comparative Analyses of Tick Genomes Elucidate Their Genetic Diversity and Vector Capacities.</title>
        <authorList>
            <consortium name="Tick Genome and Microbiome Consortium (TIGMIC)"/>
            <person name="Jia N."/>
            <person name="Wang J."/>
            <person name="Shi W."/>
            <person name="Du L."/>
            <person name="Sun Y."/>
            <person name="Zhan W."/>
            <person name="Jiang J.F."/>
            <person name="Wang Q."/>
            <person name="Zhang B."/>
            <person name="Ji P."/>
            <person name="Bell-Sakyi L."/>
            <person name="Cui X.M."/>
            <person name="Yuan T.T."/>
            <person name="Jiang B.G."/>
            <person name="Yang W.F."/>
            <person name="Lam T.T."/>
            <person name="Chang Q.C."/>
            <person name="Ding S.J."/>
            <person name="Wang X.J."/>
            <person name="Zhu J.G."/>
            <person name="Ruan X.D."/>
            <person name="Zhao L."/>
            <person name="Wei J.T."/>
            <person name="Ye R.Z."/>
            <person name="Que T.C."/>
            <person name="Du C.H."/>
            <person name="Zhou Y.H."/>
            <person name="Cheng J.X."/>
            <person name="Dai P.F."/>
            <person name="Guo W.B."/>
            <person name="Han X.H."/>
            <person name="Huang E.J."/>
            <person name="Li L.F."/>
            <person name="Wei W."/>
            <person name="Gao Y.C."/>
            <person name="Liu J.Z."/>
            <person name="Shao H.Z."/>
            <person name="Wang X."/>
            <person name="Wang C.C."/>
            <person name="Yang T.C."/>
            <person name="Huo Q.B."/>
            <person name="Li W."/>
            <person name="Chen H.Y."/>
            <person name="Chen S.E."/>
            <person name="Zhou L.G."/>
            <person name="Ni X.B."/>
            <person name="Tian J.H."/>
            <person name="Sheng Y."/>
            <person name="Liu T."/>
            <person name="Pan Y.S."/>
            <person name="Xia L.Y."/>
            <person name="Li J."/>
            <person name="Zhao F."/>
            <person name="Cao W.C."/>
        </authorList>
    </citation>
    <scope>NUCLEOTIDE SEQUENCE [LARGE SCALE GENOMIC DNA]</scope>
    <source>
        <strain evidence="1">Iper-2018</strain>
    </source>
</reference>
<evidence type="ECO:0000313" key="2">
    <source>
        <dbReference type="Proteomes" id="UP000805193"/>
    </source>
</evidence>
<feature type="non-terminal residue" evidence="1">
    <location>
        <position position="1"/>
    </location>
</feature>
<dbReference type="Proteomes" id="UP000805193">
    <property type="component" value="Unassembled WGS sequence"/>
</dbReference>
<feature type="non-terminal residue" evidence="1">
    <location>
        <position position="195"/>
    </location>
</feature>
<evidence type="ECO:0000313" key="1">
    <source>
        <dbReference type="EMBL" id="KAG0425379.1"/>
    </source>
</evidence>
<dbReference type="EMBL" id="JABSTQ010009851">
    <property type="protein sequence ID" value="KAG0425379.1"/>
    <property type="molecule type" value="Genomic_DNA"/>
</dbReference>
<keyword evidence="2" id="KW-1185">Reference proteome</keyword>
<sequence length="195" mass="22010">SGDVELNPGPVSAESAKLDAIMQSLDLLTKSTHEYQTDNTLRLNRIEAGVSQIQQRVDSLEVKVTELSKATEDIPSLKSDLEFVKAELGPVAEQQKLVEELTATVDDLNNRLRRNNIIIKGIAEESTETLEQLESTVRTFLSDNLNVTPGVFERIHRLGQKRQDFHRPIIIKLLDFRDKMAIIRNAPKLENLNIK</sequence>
<accession>A0AC60PVU0</accession>
<comment type="caution">
    <text evidence="1">The sequence shown here is derived from an EMBL/GenBank/DDBJ whole genome shotgun (WGS) entry which is preliminary data.</text>
</comment>
<name>A0AC60PVU0_IXOPE</name>